<name>A0ABN8I2L5_9NEOP</name>
<organism evidence="1 2">
    <name type="scientific">Iphiclides podalirius</name>
    <name type="common">scarce swallowtail</name>
    <dbReference type="NCBI Taxonomy" id="110791"/>
    <lineage>
        <taxon>Eukaryota</taxon>
        <taxon>Metazoa</taxon>
        <taxon>Ecdysozoa</taxon>
        <taxon>Arthropoda</taxon>
        <taxon>Hexapoda</taxon>
        <taxon>Insecta</taxon>
        <taxon>Pterygota</taxon>
        <taxon>Neoptera</taxon>
        <taxon>Endopterygota</taxon>
        <taxon>Lepidoptera</taxon>
        <taxon>Glossata</taxon>
        <taxon>Ditrysia</taxon>
        <taxon>Papilionoidea</taxon>
        <taxon>Papilionidae</taxon>
        <taxon>Papilioninae</taxon>
        <taxon>Iphiclides</taxon>
    </lineage>
</organism>
<proteinExistence type="predicted"/>
<reference evidence="1" key="1">
    <citation type="submission" date="2022-03" db="EMBL/GenBank/DDBJ databases">
        <authorList>
            <person name="Martin H S."/>
        </authorList>
    </citation>
    <scope>NUCLEOTIDE SEQUENCE</scope>
</reference>
<evidence type="ECO:0000313" key="1">
    <source>
        <dbReference type="EMBL" id="CAH2047364.1"/>
    </source>
</evidence>
<accession>A0ABN8I2L5</accession>
<dbReference type="EMBL" id="OW152829">
    <property type="protein sequence ID" value="CAH2047364.1"/>
    <property type="molecule type" value="Genomic_DNA"/>
</dbReference>
<sequence>MSPIDADALGRRAAESVDNFGVRGVFSGGSKSITARPVSHGNFPPADPAAHTQFTTNELMTVIKRKQSRMRQ</sequence>
<protein>
    <submittedName>
        <fullName evidence="1">Uncharacterized protein</fullName>
    </submittedName>
</protein>
<gene>
    <name evidence="1" type="ORF">IPOD504_LOCUS5742</name>
</gene>
<keyword evidence="2" id="KW-1185">Reference proteome</keyword>
<evidence type="ECO:0000313" key="2">
    <source>
        <dbReference type="Proteomes" id="UP000837857"/>
    </source>
</evidence>
<feature type="non-terminal residue" evidence="1">
    <location>
        <position position="1"/>
    </location>
</feature>
<dbReference type="Proteomes" id="UP000837857">
    <property type="component" value="Chromosome 17"/>
</dbReference>